<dbReference type="SUPFAM" id="SSF53474">
    <property type="entry name" value="alpha/beta-Hydrolases"/>
    <property type="match status" value="1"/>
</dbReference>
<evidence type="ECO:0000313" key="4">
    <source>
        <dbReference type="Proteomes" id="UP001225072"/>
    </source>
</evidence>
<dbReference type="RefSeq" id="WP_307453068.1">
    <property type="nucleotide sequence ID" value="NZ_JAUTAL010000001.1"/>
</dbReference>
<dbReference type="Gene3D" id="3.40.50.1820">
    <property type="entry name" value="alpha/beta hydrolase"/>
    <property type="match status" value="1"/>
</dbReference>
<protein>
    <submittedName>
        <fullName evidence="3">Acetyl esterase/lipase</fullName>
    </submittedName>
</protein>
<feature type="domain" description="BD-FAE-like" evidence="2">
    <location>
        <begin position="51"/>
        <end position="243"/>
    </location>
</feature>
<dbReference type="PANTHER" id="PTHR48081:SF13">
    <property type="entry name" value="ALPHA_BETA HYDROLASE"/>
    <property type="match status" value="1"/>
</dbReference>
<keyword evidence="4" id="KW-1185">Reference proteome</keyword>
<dbReference type="InterPro" id="IPR029058">
    <property type="entry name" value="AB_hydrolase_fold"/>
</dbReference>
<sequence length="282" mass="32193">MERNIIFMIGFVLAAFQISCKDNKITPGSDASFIKKENVLYDENRNPELTMDLYIPEEHSHKDRDVFIIIHGGGWRGGNKSELTFFTLSMMQKFPHSVFANINYRLASTSRYALPNQIEDIRSAMHYLEKTLKFQPRLILLGNSAGGHLSMLYAYKFDRNKKVKAVINIVGPADLSDPGFKRYDDYSFLKSHLVDPKYTSASQMIFASPIAWINNHSAPTLSYYGINDQVVPVTQKSILDSALSKNKVLHESYEFTGGHSDWYQNENGKFLIGKIEDFLKKL</sequence>
<accession>A0ABU0TNM8</accession>
<evidence type="ECO:0000256" key="1">
    <source>
        <dbReference type="ARBA" id="ARBA00022801"/>
    </source>
</evidence>
<organism evidence="3 4">
    <name type="scientific">Chryseobacterium camelliae</name>
    <dbReference type="NCBI Taxonomy" id="1265445"/>
    <lineage>
        <taxon>Bacteria</taxon>
        <taxon>Pseudomonadati</taxon>
        <taxon>Bacteroidota</taxon>
        <taxon>Flavobacteriia</taxon>
        <taxon>Flavobacteriales</taxon>
        <taxon>Weeksellaceae</taxon>
        <taxon>Chryseobacterium group</taxon>
        <taxon>Chryseobacterium</taxon>
    </lineage>
</organism>
<evidence type="ECO:0000259" key="2">
    <source>
        <dbReference type="Pfam" id="PF20434"/>
    </source>
</evidence>
<dbReference type="Pfam" id="PF20434">
    <property type="entry name" value="BD-FAE"/>
    <property type="match status" value="1"/>
</dbReference>
<dbReference type="Proteomes" id="UP001225072">
    <property type="component" value="Unassembled WGS sequence"/>
</dbReference>
<evidence type="ECO:0000313" key="3">
    <source>
        <dbReference type="EMBL" id="MDQ1098648.1"/>
    </source>
</evidence>
<name>A0ABU0TNM8_9FLAO</name>
<gene>
    <name evidence="3" type="ORF">QE404_003795</name>
</gene>
<reference evidence="3 4" key="1">
    <citation type="submission" date="2023-07" db="EMBL/GenBank/DDBJ databases">
        <title>Functional and genomic diversity of the sorghum phyllosphere microbiome.</title>
        <authorList>
            <person name="Shade A."/>
        </authorList>
    </citation>
    <scope>NUCLEOTIDE SEQUENCE [LARGE SCALE GENOMIC DNA]</scope>
    <source>
        <strain evidence="3 4">SORGH_AS_1064</strain>
    </source>
</reference>
<dbReference type="InterPro" id="IPR049492">
    <property type="entry name" value="BD-FAE-like_dom"/>
</dbReference>
<keyword evidence="1" id="KW-0378">Hydrolase</keyword>
<dbReference type="PANTHER" id="PTHR48081">
    <property type="entry name" value="AB HYDROLASE SUPERFAMILY PROTEIN C4A8.06C"/>
    <property type="match status" value="1"/>
</dbReference>
<dbReference type="EMBL" id="JAUTAL010000001">
    <property type="protein sequence ID" value="MDQ1098648.1"/>
    <property type="molecule type" value="Genomic_DNA"/>
</dbReference>
<proteinExistence type="predicted"/>
<dbReference type="InterPro" id="IPR050300">
    <property type="entry name" value="GDXG_lipolytic_enzyme"/>
</dbReference>
<comment type="caution">
    <text evidence="3">The sequence shown here is derived from an EMBL/GenBank/DDBJ whole genome shotgun (WGS) entry which is preliminary data.</text>
</comment>